<dbReference type="GO" id="GO:0015031">
    <property type="term" value="P:protein transport"/>
    <property type="evidence" value="ECO:0007669"/>
    <property type="project" value="UniProtKB-KW"/>
</dbReference>
<evidence type="ECO:0000256" key="2">
    <source>
        <dbReference type="ARBA" id="ARBA00017035"/>
    </source>
</evidence>
<gene>
    <name evidence="13" type="ORF">F751_6959</name>
</gene>
<dbReference type="Proteomes" id="UP000028924">
    <property type="component" value="Unassembled WGS sequence"/>
</dbReference>
<evidence type="ECO:0000256" key="3">
    <source>
        <dbReference type="ARBA" id="ARBA00022448"/>
    </source>
</evidence>
<dbReference type="KEGG" id="apro:F751_6959"/>
<dbReference type="InterPro" id="IPR048898">
    <property type="entry name" value="OB_NMD3"/>
</dbReference>
<dbReference type="STRING" id="3075.A0A087SR38"/>
<reference evidence="13 14" key="1">
    <citation type="journal article" date="2014" name="BMC Genomics">
        <title>Oil accumulation mechanisms of the oleaginous microalga Chlorella protothecoides revealed through its genome, transcriptomes, and proteomes.</title>
        <authorList>
            <person name="Gao C."/>
            <person name="Wang Y."/>
            <person name="Shen Y."/>
            <person name="Yan D."/>
            <person name="He X."/>
            <person name="Dai J."/>
            <person name="Wu Q."/>
        </authorList>
    </citation>
    <scope>NUCLEOTIDE SEQUENCE [LARGE SCALE GENOMIC DNA]</scope>
    <source>
        <strain evidence="13 14">0710</strain>
    </source>
</reference>
<evidence type="ECO:0000313" key="14">
    <source>
        <dbReference type="Proteomes" id="UP000028924"/>
    </source>
</evidence>
<evidence type="ECO:0000256" key="7">
    <source>
        <dbReference type="RuleBase" id="RU364108"/>
    </source>
</evidence>
<dbReference type="GO" id="GO:0005634">
    <property type="term" value="C:nucleus"/>
    <property type="evidence" value="ECO:0007669"/>
    <property type="project" value="UniProtKB-SubCell"/>
</dbReference>
<dbReference type="Pfam" id="PF21193">
    <property type="entry name" value="NMD_SH3"/>
    <property type="match status" value="1"/>
</dbReference>
<dbReference type="GO" id="GO:0000055">
    <property type="term" value="P:ribosomal large subunit export from nucleus"/>
    <property type="evidence" value="ECO:0007669"/>
    <property type="project" value="TreeGrafter"/>
</dbReference>
<dbReference type="GO" id="GO:0043023">
    <property type="term" value="F:ribosomal large subunit binding"/>
    <property type="evidence" value="ECO:0007669"/>
    <property type="project" value="InterPro"/>
</dbReference>
<dbReference type="Pfam" id="PF04981">
    <property type="entry name" value="NMD3"/>
    <property type="match status" value="1"/>
</dbReference>
<name>A0A087SR38_AUXPR</name>
<dbReference type="InterPro" id="IPR039768">
    <property type="entry name" value="Nmd3"/>
</dbReference>
<feature type="signal peptide" evidence="9">
    <location>
        <begin position="1"/>
        <end position="19"/>
    </location>
</feature>
<dbReference type="RefSeq" id="XP_011401205.1">
    <property type="nucleotide sequence ID" value="XM_011402903.1"/>
</dbReference>
<sequence>MGSFAATFLPAQLRSCCLCGVSILPNAASMCVNCLQGQEDITRDIKKQIHISWCKGCQRYLQPPNHWMHAEPESRELLTFCIKRVTGLNKVKLVDAGFIWTEPHSMRLKTKLTIQKEVHGAILQQVLVAFVVEYVVERHMCTACNRQNANPNSWIACVQLRQHVTHKRTFFYLEQLILKHGADENCVNIKNIHNGVDFYFGSRAHACKFIDFLQSVVPLRYRHDKQLVSHTIHTSEYNYKYTFSAEIAPICKDDLVCLPAKTALGLGNLGPVVLVTRVTSAITLTDPQTMRSASLEAGQYWRAPFRPLMHARQAVEFVVLDCEPVQSSHGGGYNHGGRWQLAEATVAKAADLGANDKVSITRTHLGHLLKAGDTAAGYDLSSANVADDALDRALAAGLAPPEIVLVRKSYEEKRRRRAAAGARRAWKLKRLDGVEAGEEDEGGRGARRAAAEADAAAADMERFLEELEEDPDMRSRVAVYRDAEAAAATAARAPAAAADSEDEEDDDVPGIPLEELLEDLVAMQIGEDGTQGDELLDDISGMQLG</sequence>
<feature type="region of interest" description="Disordered" evidence="8">
    <location>
        <begin position="491"/>
        <end position="545"/>
    </location>
</feature>
<keyword evidence="14" id="KW-1185">Reference proteome</keyword>
<dbReference type="eggNOG" id="KOG2613">
    <property type="taxonomic scope" value="Eukaryota"/>
</dbReference>
<proteinExistence type="inferred from homology"/>
<evidence type="ECO:0000259" key="12">
    <source>
        <dbReference type="Pfam" id="PF21193"/>
    </source>
</evidence>
<evidence type="ECO:0000256" key="8">
    <source>
        <dbReference type="SAM" id="MobiDB-lite"/>
    </source>
</evidence>
<keyword evidence="4 7" id="KW-0963">Cytoplasm</keyword>
<feature type="domain" description="60S ribosomal export protein NMD3 OB-fold" evidence="11">
    <location>
        <begin position="315"/>
        <end position="408"/>
    </location>
</feature>
<dbReference type="Pfam" id="PF21192">
    <property type="entry name" value="OB_NMD3"/>
    <property type="match status" value="1"/>
</dbReference>
<comment type="subcellular location">
    <subcellularLocation>
        <location evidence="7">Cytoplasm</location>
    </subcellularLocation>
    <subcellularLocation>
        <location evidence="7">Nucleus</location>
    </subcellularLocation>
</comment>
<dbReference type="EMBL" id="KL662165">
    <property type="protein sequence ID" value="KFM28192.1"/>
    <property type="molecule type" value="Genomic_DNA"/>
</dbReference>
<evidence type="ECO:0000256" key="5">
    <source>
        <dbReference type="ARBA" id="ARBA00022927"/>
    </source>
</evidence>
<keyword evidence="5 7" id="KW-0653">Protein transport</keyword>
<feature type="chain" id="PRO_5005162246" description="60S ribosomal export protein NMD3" evidence="9">
    <location>
        <begin position="20"/>
        <end position="545"/>
    </location>
</feature>
<feature type="compositionally biased region" description="Acidic residues" evidence="8">
    <location>
        <begin position="499"/>
        <end position="508"/>
    </location>
</feature>
<evidence type="ECO:0000256" key="4">
    <source>
        <dbReference type="ARBA" id="ARBA00022490"/>
    </source>
</evidence>
<comment type="similarity">
    <text evidence="1 7">Belongs to the NMD3 family.</text>
</comment>
<dbReference type="PANTHER" id="PTHR12746">
    <property type="entry name" value="NONSENSE-MEDIATED MRNA DECAY PROTEIN 3"/>
    <property type="match status" value="1"/>
</dbReference>
<organism evidence="13 14">
    <name type="scientific">Auxenochlorella protothecoides</name>
    <name type="common">Green microalga</name>
    <name type="synonym">Chlorella protothecoides</name>
    <dbReference type="NCBI Taxonomy" id="3075"/>
    <lineage>
        <taxon>Eukaryota</taxon>
        <taxon>Viridiplantae</taxon>
        <taxon>Chlorophyta</taxon>
        <taxon>core chlorophytes</taxon>
        <taxon>Trebouxiophyceae</taxon>
        <taxon>Chlorellales</taxon>
        <taxon>Chlorellaceae</taxon>
        <taxon>Auxenochlorella</taxon>
    </lineage>
</organism>
<dbReference type="InterPro" id="IPR007064">
    <property type="entry name" value="Nmd3_N"/>
</dbReference>
<feature type="domain" description="60S ribosomal export protein NMD3 SH3" evidence="12">
    <location>
        <begin position="250"/>
        <end position="297"/>
    </location>
</feature>
<evidence type="ECO:0000259" key="11">
    <source>
        <dbReference type="Pfam" id="PF21192"/>
    </source>
</evidence>
<dbReference type="InterPro" id="IPR048899">
    <property type="entry name" value="NMD_SH3"/>
</dbReference>
<evidence type="ECO:0000256" key="1">
    <source>
        <dbReference type="ARBA" id="ARBA00009794"/>
    </source>
</evidence>
<feature type="domain" description="Nmd3 N-terminal" evidence="10">
    <location>
        <begin position="16"/>
        <end position="247"/>
    </location>
</feature>
<comment type="function">
    <text evidence="7">Acts as an adapter for the XPO1/CRM1-mediated export of the 60S ribosomal subunit.</text>
</comment>
<dbReference type="GeneID" id="23618350"/>
<evidence type="ECO:0000313" key="13">
    <source>
        <dbReference type="EMBL" id="KFM28192.1"/>
    </source>
</evidence>
<evidence type="ECO:0000256" key="6">
    <source>
        <dbReference type="ARBA" id="ARBA00023242"/>
    </source>
</evidence>
<protein>
    <recommendedName>
        <fullName evidence="2 7">60S ribosomal export protein NMD3</fullName>
    </recommendedName>
</protein>
<dbReference type="OrthoDB" id="203821at2759"/>
<keyword evidence="3 7" id="KW-0813">Transport</keyword>
<keyword evidence="6 7" id="KW-0539">Nucleus</keyword>
<dbReference type="GO" id="GO:0005737">
    <property type="term" value="C:cytoplasm"/>
    <property type="evidence" value="ECO:0007669"/>
    <property type="project" value="UniProtKB-SubCell"/>
</dbReference>
<dbReference type="AlphaFoldDB" id="A0A087SR38"/>
<keyword evidence="9" id="KW-0732">Signal</keyword>
<evidence type="ECO:0000259" key="10">
    <source>
        <dbReference type="Pfam" id="PF04981"/>
    </source>
</evidence>
<evidence type="ECO:0000256" key="9">
    <source>
        <dbReference type="SAM" id="SignalP"/>
    </source>
</evidence>
<dbReference type="PANTHER" id="PTHR12746:SF2">
    <property type="entry name" value="60S RIBOSOMAL EXPORT PROTEIN NMD3"/>
    <property type="match status" value="1"/>
</dbReference>
<accession>A0A087SR38</accession>